<feature type="region of interest" description="Disordered" evidence="1">
    <location>
        <begin position="193"/>
        <end position="212"/>
    </location>
</feature>
<evidence type="ECO:0000256" key="1">
    <source>
        <dbReference type="SAM" id="MobiDB-lite"/>
    </source>
</evidence>
<feature type="compositionally biased region" description="Low complexity" evidence="1">
    <location>
        <begin position="154"/>
        <end position="166"/>
    </location>
</feature>
<reference evidence="2" key="1">
    <citation type="submission" date="2020-01" db="EMBL/GenBank/DDBJ databases">
        <title>Development of genomics and gene disruption for Polysphondylium violaceum indicates a role for the polyketide synthase stlB in stalk morphogenesis.</title>
        <authorList>
            <person name="Narita B."/>
            <person name="Kawabe Y."/>
            <person name="Kin K."/>
            <person name="Saito T."/>
            <person name="Gibbs R."/>
            <person name="Kuspa A."/>
            <person name="Muzny D."/>
            <person name="Queller D."/>
            <person name="Richards S."/>
            <person name="Strassman J."/>
            <person name="Sucgang R."/>
            <person name="Worley K."/>
            <person name="Schaap P."/>
        </authorList>
    </citation>
    <scope>NUCLEOTIDE SEQUENCE</scope>
    <source>
        <strain evidence="2">QSvi11</strain>
    </source>
</reference>
<feature type="compositionally biased region" description="Low complexity" evidence="1">
    <location>
        <begin position="233"/>
        <end position="244"/>
    </location>
</feature>
<keyword evidence="3" id="KW-1185">Reference proteome</keyword>
<comment type="caution">
    <text evidence="2">The sequence shown here is derived from an EMBL/GenBank/DDBJ whole genome shotgun (WGS) entry which is preliminary data.</text>
</comment>
<feature type="compositionally biased region" description="Low complexity" evidence="1">
    <location>
        <begin position="85"/>
        <end position="100"/>
    </location>
</feature>
<feature type="compositionally biased region" description="Low complexity" evidence="1">
    <location>
        <begin position="63"/>
        <end position="77"/>
    </location>
</feature>
<dbReference type="EMBL" id="AJWJ01000474">
    <property type="protein sequence ID" value="KAF2070571.1"/>
    <property type="molecule type" value="Genomic_DNA"/>
</dbReference>
<feature type="region of interest" description="Disordered" evidence="1">
    <location>
        <begin position="148"/>
        <end position="167"/>
    </location>
</feature>
<sequence length="376" mass="43598">MKKYNHDQSFDDVKDIDEFFSSPPQTPMYKYNRFNNYKDDQDDDDLLNYGHPSMSFKSPYKPSLSHSHNNHFSSSYNRLHKDDQQQQSQQHQFNNSTHNNRLFSDGYNSSTMIPSTPVHGKQAVPSTPMNHYYTAYPSSAIKDDTESKYSKFSNNNSVNNNNNYNNRMPTTPSRFKTPVKQPYHLQNKPLSVKPMLTPQRLPPITPKRLPVTPKRNITVTPKRAPLTINPHHQSQPISQIFSSSATKKYPPRPANDSLLTSSLNIMKDIDTISNSTKKNYSNKENHYKNISNNNNNTIRGRYRYIDDDDLDEDIDKMYFSPPKTPFMPSAKKKQMFSQSSQQQPLPPTPLFLSDLDNARTPSPFKFQFLDLYHNKK</sequence>
<feature type="region of interest" description="Disordered" evidence="1">
    <location>
        <begin position="1"/>
        <end position="125"/>
    </location>
</feature>
<accession>A0A8J4PVZ9</accession>
<organism evidence="2 3">
    <name type="scientific">Polysphondylium violaceum</name>
    <dbReference type="NCBI Taxonomy" id="133409"/>
    <lineage>
        <taxon>Eukaryota</taxon>
        <taxon>Amoebozoa</taxon>
        <taxon>Evosea</taxon>
        <taxon>Eumycetozoa</taxon>
        <taxon>Dictyostelia</taxon>
        <taxon>Dictyosteliales</taxon>
        <taxon>Dictyosteliaceae</taxon>
        <taxon>Polysphondylium</taxon>
    </lineage>
</organism>
<dbReference type="Proteomes" id="UP000695562">
    <property type="component" value="Unassembled WGS sequence"/>
</dbReference>
<feature type="region of interest" description="Disordered" evidence="1">
    <location>
        <begin position="225"/>
        <end position="254"/>
    </location>
</feature>
<protein>
    <submittedName>
        <fullName evidence="2">Uncharacterized protein</fullName>
    </submittedName>
</protein>
<evidence type="ECO:0000313" key="3">
    <source>
        <dbReference type="Proteomes" id="UP000695562"/>
    </source>
</evidence>
<proteinExistence type="predicted"/>
<evidence type="ECO:0000313" key="2">
    <source>
        <dbReference type="EMBL" id="KAF2070571.1"/>
    </source>
</evidence>
<feature type="compositionally biased region" description="Basic and acidic residues" evidence="1">
    <location>
        <begin position="1"/>
        <end position="17"/>
    </location>
</feature>
<feature type="region of interest" description="Disordered" evidence="1">
    <location>
        <begin position="328"/>
        <end position="356"/>
    </location>
</feature>
<name>A0A8J4PVZ9_9MYCE</name>
<dbReference type="AlphaFoldDB" id="A0A8J4PVZ9"/>
<gene>
    <name evidence="2" type="ORF">CYY_008118</name>
</gene>